<evidence type="ECO:0000313" key="2">
    <source>
        <dbReference type="Proteomes" id="UP000000374"/>
    </source>
</evidence>
<dbReference type="KEGG" id="vei:Veis_2538"/>
<keyword evidence="2" id="KW-1185">Reference proteome</keyword>
<dbReference type="AlphaFoldDB" id="A1WKX6"/>
<dbReference type="HOGENOM" id="CLU_076049_0_0_4"/>
<protein>
    <submittedName>
        <fullName evidence="1">Uncharacterized protein</fullName>
    </submittedName>
</protein>
<organism evidence="1 2">
    <name type="scientific">Verminephrobacter eiseniae (strain EF01-2)</name>
    <dbReference type="NCBI Taxonomy" id="391735"/>
    <lineage>
        <taxon>Bacteria</taxon>
        <taxon>Pseudomonadati</taxon>
        <taxon>Pseudomonadota</taxon>
        <taxon>Betaproteobacteria</taxon>
        <taxon>Burkholderiales</taxon>
        <taxon>Comamonadaceae</taxon>
        <taxon>Verminephrobacter</taxon>
    </lineage>
</organism>
<name>A1WKX6_VEREI</name>
<reference evidence="2" key="1">
    <citation type="submission" date="2006-12" db="EMBL/GenBank/DDBJ databases">
        <title>Complete sequence of chromosome 1 of Verminephrobacter eiseniae EF01-2.</title>
        <authorList>
            <person name="Copeland A."/>
            <person name="Lucas S."/>
            <person name="Lapidus A."/>
            <person name="Barry K."/>
            <person name="Detter J.C."/>
            <person name="Glavina del Rio T."/>
            <person name="Dalin E."/>
            <person name="Tice H."/>
            <person name="Pitluck S."/>
            <person name="Chertkov O."/>
            <person name="Brettin T."/>
            <person name="Bruce D."/>
            <person name="Han C."/>
            <person name="Tapia R."/>
            <person name="Gilna P."/>
            <person name="Schmutz J."/>
            <person name="Larimer F."/>
            <person name="Land M."/>
            <person name="Hauser L."/>
            <person name="Kyrpides N."/>
            <person name="Kim E."/>
            <person name="Stahl D."/>
            <person name="Richardson P."/>
        </authorList>
    </citation>
    <scope>NUCLEOTIDE SEQUENCE [LARGE SCALE GENOMIC DNA]</scope>
    <source>
        <strain evidence="2">EF01-2</strain>
    </source>
</reference>
<dbReference type="STRING" id="391735.Veis_2538"/>
<dbReference type="GeneID" id="76461070"/>
<evidence type="ECO:0000313" key="1">
    <source>
        <dbReference type="EMBL" id="ABM58283.1"/>
    </source>
</evidence>
<proteinExistence type="predicted"/>
<dbReference type="eggNOG" id="ENOG5033VSA">
    <property type="taxonomic scope" value="Bacteria"/>
</dbReference>
<gene>
    <name evidence="1" type="ordered locus">Veis_2538</name>
</gene>
<dbReference type="RefSeq" id="WP_011810284.1">
    <property type="nucleotide sequence ID" value="NC_008786.1"/>
</dbReference>
<dbReference type="EMBL" id="CP000542">
    <property type="protein sequence ID" value="ABM58283.1"/>
    <property type="molecule type" value="Genomic_DNA"/>
</dbReference>
<sequence>MTTPIERRNDHPASAGARRLGVYGLSVVEPDPRHMSTFSPSWYNAWEAKTYVQACKNRSKTQWSVVRFGAGASGSATAREISSALEISSQAALEEGRKSIETAGRLGKERLALLYFDCWGHASYLESAGSWKDSFSIDVIPWKILKELQVGAFSCKIRSGRGAFVDGLRIASHLLAADAADAVLIGGLFRFHPVLGFSAASATAKTEKRWLGRQGVYKAPVIERVGFALVGRPHSHDAGVLHATDSPSSRLSAGFGASAVELSQRFGETAAPVSAVIGGISPSSALAELEAEATLRFNRDAAYINIVGMYGDSGGINPLLALSHQRKLRLHSPGNTALLCMESGEGDVQMILLE</sequence>
<accession>A1WKX6</accession>
<dbReference type="Proteomes" id="UP000000374">
    <property type="component" value="Chromosome"/>
</dbReference>